<dbReference type="InterPro" id="IPR009057">
    <property type="entry name" value="Homeodomain-like_sf"/>
</dbReference>
<evidence type="ECO:0000313" key="2">
    <source>
        <dbReference type="Proteomes" id="UP000001551"/>
    </source>
</evidence>
<dbReference type="eggNOG" id="COG1309">
    <property type="taxonomic scope" value="Bacteria"/>
</dbReference>
<dbReference type="STRING" id="663278.Ethha_0162"/>
<proteinExistence type="predicted"/>
<dbReference type="HOGENOM" id="CLU_119418_0_0_9"/>
<name>E6U6L6_ETHHY</name>
<keyword evidence="2" id="KW-1185">Reference proteome</keyword>
<gene>
    <name evidence="1" type="ordered locus">Ethha_0162</name>
</gene>
<dbReference type="Gene3D" id="1.10.357.10">
    <property type="entry name" value="Tetracycline Repressor, domain 2"/>
    <property type="match status" value="1"/>
</dbReference>
<organism evidence="1 2">
    <name type="scientific">Ethanoligenens harbinense (strain DSM 18485 / JCM 12961 / CGMCC 1.5033 / YUAN-3)</name>
    <dbReference type="NCBI Taxonomy" id="663278"/>
    <lineage>
        <taxon>Bacteria</taxon>
        <taxon>Bacillati</taxon>
        <taxon>Bacillota</taxon>
        <taxon>Clostridia</taxon>
        <taxon>Eubacteriales</taxon>
        <taxon>Oscillospiraceae</taxon>
        <taxon>Ethanoligenens</taxon>
    </lineage>
</organism>
<evidence type="ECO:0000313" key="1">
    <source>
        <dbReference type="EMBL" id="ADU25749.1"/>
    </source>
</evidence>
<dbReference type="AlphaFoldDB" id="E6U6L6"/>
<sequence>MQKQAMRARLMETVRHLLSQGSDPATLTSRGIGAAANVSPAMINYCWGGKDALVSAAIEEQIAEAAERFRSAPPDGTPPLERLRTMLWELSELVVQYRQYTKTTIPYALLHGEIEAPRYILPLIRARFEGKKNETECRILAHALISSVTLAYFREDAFERYAGLDLRDREARRRLLDMLLDLLLGGNTHGTDRLPE</sequence>
<reference evidence="1 2" key="1">
    <citation type="submission" date="2010-12" db="EMBL/GenBank/DDBJ databases">
        <title>Complete sequence of Ethanoligenens harbinense YUAN-3.</title>
        <authorList>
            <person name="Lucas S."/>
            <person name="Copeland A."/>
            <person name="Lapidus A."/>
            <person name="Cheng J.-F."/>
            <person name="Bruce D."/>
            <person name="Goodwin L."/>
            <person name="Pitluck S."/>
            <person name="Chertkov O."/>
            <person name="Misra M."/>
            <person name="Detter J.C."/>
            <person name="Han C."/>
            <person name="Tapia R."/>
            <person name="Land M."/>
            <person name="Hauser L."/>
            <person name="Jeffries C."/>
            <person name="Kyrpides N."/>
            <person name="Ivanova N."/>
            <person name="Mikhailova N."/>
            <person name="Wang A."/>
            <person name="Mouttaki H."/>
            <person name="He Z."/>
            <person name="Zhou J."/>
            <person name="Hemme C.L."/>
            <person name="Woyke T."/>
        </authorList>
    </citation>
    <scope>NUCLEOTIDE SEQUENCE [LARGE SCALE GENOMIC DNA]</scope>
    <source>
        <strain evidence="2">DSM 18485 / JCM 12961 / CGMCC 1.5033 / YUAN-3</strain>
    </source>
</reference>
<dbReference type="SUPFAM" id="SSF46689">
    <property type="entry name" value="Homeodomain-like"/>
    <property type="match status" value="1"/>
</dbReference>
<accession>E6U6L6</accession>
<dbReference type="Proteomes" id="UP000001551">
    <property type="component" value="Chromosome"/>
</dbReference>
<dbReference type="KEGG" id="eha:Ethha_0162"/>
<dbReference type="RefSeq" id="WP_013484130.1">
    <property type="nucleotide sequence ID" value="NC_014828.1"/>
</dbReference>
<dbReference type="EMBL" id="CP002400">
    <property type="protein sequence ID" value="ADU25749.1"/>
    <property type="molecule type" value="Genomic_DNA"/>
</dbReference>
<protein>
    <submittedName>
        <fullName evidence="1">TetR family transcriptional regulator</fullName>
    </submittedName>
</protein>